<feature type="region of interest" description="Disordered" evidence="1">
    <location>
        <begin position="1"/>
        <end position="54"/>
    </location>
</feature>
<evidence type="ECO:0000259" key="2">
    <source>
        <dbReference type="Pfam" id="PF04909"/>
    </source>
</evidence>
<accession>A0A4R6ADQ2</accession>
<organism evidence="3 4">
    <name type="scientific">Palleronia sediminis</name>
    <dbReference type="NCBI Taxonomy" id="2547833"/>
    <lineage>
        <taxon>Bacteria</taxon>
        <taxon>Pseudomonadati</taxon>
        <taxon>Pseudomonadota</taxon>
        <taxon>Alphaproteobacteria</taxon>
        <taxon>Rhodobacterales</taxon>
        <taxon>Roseobacteraceae</taxon>
        <taxon>Palleronia</taxon>
    </lineage>
</organism>
<dbReference type="GO" id="GO:0016787">
    <property type="term" value="F:hydrolase activity"/>
    <property type="evidence" value="ECO:0007669"/>
    <property type="project" value="InterPro"/>
</dbReference>
<dbReference type="InterPro" id="IPR032466">
    <property type="entry name" value="Metal_Hydrolase"/>
</dbReference>
<sequence>MVDDPDRHLPDATPDRDYDTLSERPPGLSPGDRPKVPSTLPPRGAFDTHLPLPDGGDTRFDDWARRLRTHLATLEIDRGVIVAGDRRGGGPALIEALARLGDGMRGVGVVSPETSDEALDRMAAAGIRGLRVLRHGPCNFDRIAVEARRLAQRGLHIELPGGIAGENLADLVAALPCPVVLADCGVARLPGGPDDPAFDAVRRLAGEGRGYVKLMAPGDPADTDRLAPFVRALAETAPERCLWGSGGPLDAATHDAGVLLDRFFDSVRDPAARQAILVDTPAALYGG</sequence>
<dbReference type="Proteomes" id="UP000295701">
    <property type="component" value="Unassembled WGS sequence"/>
</dbReference>
<dbReference type="PANTHER" id="PTHR35563:SF2">
    <property type="entry name" value="BARREL METAL-DEPENDENT HYDROLASE, PUTATIVE (AFU_ORTHOLOGUE AFUA_1G16240)-RELATED"/>
    <property type="match status" value="1"/>
</dbReference>
<evidence type="ECO:0000256" key="1">
    <source>
        <dbReference type="SAM" id="MobiDB-lite"/>
    </source>
</evidence>
<dbReference type="SUPFAM" id="SSF51556">
    <property type="entry name" value="Metallo-dependent hydrolases"/>
    <property type="match status" value="1"/>
</dbReference>
<evidence type="ECO:0000313" key="4">
    <source>
        <dbReference type="Proteomes" id="UP000295701"/>
    </source>
</evidence>
<feature type="compositionally biased region" description="Basic and acidic residues" evidence="1">
    <location>
        <begin position="1"/>
        <end position="22"/>
    </location>
</feature>
<dbReference type="Gene3D" id="3.20.20.140">
    <property type="entry name" value="Metal-dependent hydrolases"/>
    <property type="match status" value="1"/>
</dbReference>
<evidence type="ECO:0000313" key="3">
    <source>
        <dbReference type="EMBL" id="TDL81235.1"/>
    </source>
</evidence>
<dbReference type="OrthoDB" id="9787654at2"/>
<dbReference type="InterPro" id="IPR006680">
    <property type="entry name" value="Amidohydro-rel"/>
</dbReference>
<dbReference type="EMBL" id="SNAA01000005">
    <property type="protein sequence ID" value="TDL81235.1"/>
    <property type="molecule type" value="Genomic_DNA"/>
</dbReference>
<comment type="caution">
    <text evidence="3">The sequence shown here is derived from an EMBL/GenBank/DDBJ whole genome shotgun (WGS) entry which is preliminary data.</text>
</comment>
<keyword evidence="4" id="KW-1185">Reference proteome</keyword>
<proteinExistence type="predicted"/>
<dbReference type="InterPro" id="IPR052358">
    <property type="entry name" value="Aro_Compnd_Degr_Hydrolases"/>
</dbReference>
<dbReference type="RefSeq" id="WP_133396178.1">
    <property type="nucleotide sequence ID" value="NZ_SNAA01000005.1"/>
</dbReference>
<name>A0A4R6ADQ2_9RHOB</name>
<dbReference type="AlphaFoldDB" id="A0A4R6ADQ2"/>
<gene>
    <name evidence="3" type="ORF">E2L08_06050</name>
</gene>
<feature type="domain" description="Amidohydrolase-related" evidence="2">
    <location>
        <begin position="49"/>
        <end position="286"/>
    </location>
</feature>
<dbReference type="Pfam" id="PF04909">
    <property type="entry name" value="Amidohydro_2"/>
    <property type="match status" value="1"/>
</dbReference>
<dbReference type="PANTHER" id="PTHR35563">
    <property type="entry name" value="BARREL METAL-DEPENDENT HYDROLASE, PUTATIVE (AFU_ORTHOLOGUE AFUA_1G16240)-RELATED"/>
    <property type="match status" value="1"/>
</dbReference>
<protein>
    <recommendedName>
        <fullName evidence="2">Amidohydrolase-related domain-containing protein</fullName>
    </recommendedName>
</protein>
<reference evidence="3 4" key="1">
    <citation type="submission" date="2019-03" db="EMBL/GenBank/DDBJ databases">
        <title>Primorskyibacter sp. SS33 isolated from sediments.</title>
        <authorList>
            <person name="Xunke S."/>
        </authorList>
    </citation>
    <scope>NUCLEOTIDE SEQUENCE [LARGE SCALE GENOMIC DNA]</scope>
    <source>
        <strain evidence="3 4">SS33</strain>
    </source>
</reference>